<name>A0A1B3XL55_9BACI</name>
<dbReference type="KEGG" id="bmur:ABE28_006170"/>
<accession>A0A1B3XL55</accession>
<dbReference type="Proteomes" id="UP000077926">
    <property type="component" value="Chromosome"/>
</dbReference>
<reference evidence="1 2" key="1">
    <citation type="submission" date="2016-08" db="EMBL/GenBank/DDBJ databases">
        <title>Complete genome sequence of Bacillus muralis G25-68, a strain with toxicity to nematodes.</title>
        <authorList>
            <person name="Zheng Z."/>
        </authorList>
    </citation>
    <scope>NUCLEOTIDE SEQUENCE [LARGE SCALE GENOMIC DNA]</scope>
    <source>
        <strain evidence="1 2">G25-68</strain>
    </source>
</reference>
<sequence>MLEIVNHFTPSYSSLPLAAVCLPDRRKTPTNREIRQGFSYLYEQRGWEKFHDVQTKGYKFGM</sequence>
<protein>
    <submittedName>
        <fullName evidence="1">Uncharacterized protein</fullName>
    </submittedName>
</protein>
<evidence type="ECO:0000313" key="1">
    <source>
        <dbReference type="EMBL" id="AOH53930.1"/>
    </source>
</evidence>
<dbReference type="STRING" id="264697.ABE28_006170"/>
<dbReference type="AlphaFoldDB" id="A0A1B3XL55"/>
<organism evidence="1 2">
    <name type="scientific">Peribacillus muralis</name>
    <dbReference type="NCBI Taxonomy" id="264697"/>
    <lineage>
        <taxon>Bacteria</taxon>
        <taxon>Bacillati</taxon>
        <taxon>Bacillota</taxon>
        <taxon>Bacilli</taxon>
        <taxon>Bacillales</taxon>
        <taxon>Bacillaceae</taxon>
        <taxon>Peribacillus</taxon>
    </lineage>
</organism>
<evidence type="ECO:0000313" key="2">
    <source>
        <dbReference type="Proteomes" id="UP000077926"/>
    </source>
</evidence>
<gene>
    <name evidence="1" type="ORF">ABE28_006170</name>
</gene>
<dbReference type="EMBL" id="CP017080">
    <property type="protein sequence ID" value="AOH53930.1"/>
    <property type="molecule type" value="Genomic_DNA"/>
</dbReference>
<keyword evidence="2" id="KW-1185">Reference proteome</keyword>
<proteinExistence type="predicted"/>